<sequence>MAEEKYNRKNPAVKRILQEVKEMQSNPSDDFMSLPLEENIFEWQFAIRGPGDTEFEGGIYHGRIQLPAEYPFKPPSFMLLTPNGRFETQTKICLSISNHHPEHWQPSWSVRTALVALIAFMPTNPNGALGSLDYTKEERRALAIKSRDAAPRFGTPERQKLIDEIHEYMMSKAPPVPQISSSQASESQTTEKEGEVEGSSRNADADGTQEGLRDPTLTDRIIEEEPHEVPPNRDPIVIPQSVPATQPGDQLLLQRPEPRVPRQADDRLFTWAAVGLTVAIVVLLLKKFLKAGGHGAFFTDES</sequence>
<proteinExistence type="predicted"/>
<protein>
    <submittedName>
        <fullName evidence="1">Uncharacterized protein</fullName>
    </submittedName>
</protein>
<dbReference type="Proteomes" id="UP001060085">
    <property type="component" value="Linkage Group LG08"/>
</dbReference>
<evidence type="ECO:0000313" key="1">
    <source>
        <dbReference type="EMBL" id="KAI5650913.1"/>
    </source>
</evidence>
<keyword evidence="2" id="KW-1185">Reference proteome</keyword>
<gene>
    <name evidence="1" type="ORF">M9H77_36918</name>
</gene>
<organism evidence="1 2">
    <name type="scientific">Catharanthus roseus</name>
    <name type="common">Madagascar periwinkle</name>
    <name type="synonym">Vinca rosea</name>
    <dbReference type="NCBI Taxonomy" id="4058"/>
    <lineage>
        <taxon>Eukaryota</taxon>
        <taxon>Viridiplantae</taxon>
        <taxon>Streptophyta</taxon>
        <taxon>Embryophyta</taxon>
        <taxon>Tracheophyta</taxon>
        <taxon>Spermatophyta</taxon>
        <taxon>Magnoliopsida</taxon>
        <taxon>eudicotyledons</taxon>
        <taxon>Gunneridae</taxon>
        <taxon>Pentapetalae</taxon>
        <taxon>asterids</taxon>
        <taxon>lamiids</taxon>
        <taxon>Gentianales</taxon>
        <taxon>Apocynaceae</taxon>
        <taxon>Rauvolfioideae</taxon>
        <taxon>Vinceae</taxon>
        <taxon>Catharanthinae</taxon>
        <taxon>Catharanthus</taxon>
    </lineage>
</organism>
<dbReference type="EMBL" id="CM044708">
    <property type="protein sequence ID" value="KAI5650913.1"/>
    <property type="molecule type" value="Genomic_DNA"/>
</dbReference>
<comment type="caution">
    <text evidence="1">The sequence shown here is derived from an EMBL/GenBank/DDBJ whole genome shotgun (WGS) entry which is preliminary data.</text>
</comment>
<evidence type="ECO:0000313" key="2">
    <source>
        <dbReference type="Proteomes" id="UP001060085"/>
    </source>
</evidence>
<accession>A0ACB9ZTI2</accession>
<name>A0ACB9ZTI2_CATRO</name>
<reference evidence="2" key="1">
    <citation type="journal article" date="2023" name="Nat. Plants">
        <title>Single-cell RNA sequencing provides a high-resolution roadmap for understanding the multicellular compartmentation of specialized metabolism.</title>
        <authorList>
            <person name="Sun S."/>
            <person name="Shen X."/>
            <person name="Li Y."/>
            <person name="Li Y."/>
            <person name="Wang S."/>
            <person name="Li R."/>
            <person name="Zhang H."/>
            <person name="Shen G."/>
            <person name="Guo B."/>
            <person name="Wei J."/>
            <person name="Xu J."/>
            <person name="St-Pierre B."/>
            <person name="Chen S."/>
            <person name="Sun C."/>
        </authorList>
    </citation>
    <scope>NUCLEOTIDE SEQUENCE [LARGE SCALE GENOMIC DNA]</scope>
</reference>